<name>A0A8J5RWM8_ZIZPA</name>
<keyword evidence="3" id="KW-1185">Reference proteome</keyword>
<feature type="region of interest" description="Disordered" evidence="1">
    <location>
        <begin position="1"/>
        <end position="120"/>
    </location>
</feature>
<comment type="caution">
    <text evidence="2">The sequence shown here is derived from an EMBL/GenBank/DDBJ whole genome shotgun (WGS) entry which is preliminary data.</text>
</comment>
<reference evidence="2" key="1">
    <citation type="journal article" date="2021" name="bioRxiv">
        <title>Whole Genome Assembly and Annotation of Northern Wild Rice, Zizania palustris L., Supports a Whole Genome Duplication in the Zizania Genus.</title>
        <authorList>
            <person name="Haas M."/>
            <person name="Kono T."/>
            <person name="Macchietto M."/>
            <person name="Millas R."/>
            <person name="McGilp L."/>
            <person name="Shao M."/>
            <person name="Duquette J."/>
            <person name="Hirsch C.N."/>
            <person name="Kimball J."/>
        </authorList>
    </citation>
    <scope>NUCLEOTIDE SEQUENCE</scope>
    <source>
        <tissue evidence="2">Fresh leaf tissue</tissue>
    </source>
</reference>
<feature type="compositionally biased region" description="Pro residues" evidence="1">
    <location>
        <begin position="17"/>
        <end position="26"/>
    </location>
</feature>
<accession>A0A8J5RWM8</accession>
<evidence type="ECO:0000313" key="3">
    <source>
        <dbReference type="Proteomes" id="UP000729402"/>
    </source>
</evidence>
<dbReference type="OrthoDB" id="1745628at2759"/>
<feature type="compositionally biased region" description="Pro residues" evidence="1">
    <location>
        <begin position="34"/>
        <end position="45"/>
    </location>
</feature>
<organism evidence="2 3">
    <name type="scientific">Zizania palustris</name>
    <name type="common">Northern wild rice</name>
    <dbReference type="NCBI Taxonomy" id="103762"/>
    <lineage>
        <taxon>Eukaryota</taxon>
        <taxon>Viridiplantae</taxon>
        <taxon>Streptophyta</taxon>
        <taxon>Embryophyta</taxon>
        <taxon>Tracheophyta</taxon>
        <taxon>Spermatophyta</taxon>
        <taxon>Magnoliopsida</taxon>
        <taxon>Liliopsida</taxon>
        <taxon>Poales</taxon>
        <taxon>Poaceae</taxon>
        <taxon>BOP clade</taxon>
        <taxon>Oryzoideae</taxon>
        <taxon>Oryzeae</taxon>
        <taxon>Zizaniinae</taxon>
        <taxon>Zizania</taxon>
    </lineage>
</organism>
<feature type="compositionally biased region" description="Pro residues" evidence="1">
    <location>
        <begin position="55"/>
        <end position="83"/>
    </location>
</feature>
<evidence type="ECO:0000256" key="1">
    <source>
        <dbReference type="SAM" id="MobiDB-lite"/>
    </source>
</evidence>
<protein>
    <submittedName>
        <fullName evidence="2">Uncharacterized protein</fullName>
    </submittedName>
</protein>
<reference evidence="2" key="2">
    <citation type="submission" date="2021-02" db="EMBL/GenBank/DDBJ databases">
        <authorList>
            <person name="Kimball J.A."/>
            <person name="Haas M.W."/>
            <person name="Macchietto M."/>
            <person name="Kono T."/>
            <person name="Duquette J."/>
            <person name="Shao M."/>
        </authorList>
    </citation>
    <scope>NUCLEOTIDE SEQUENCE</scope>
    <source>
        <tissue evidence="2">Fresh leaf tissue</tissue>
    </source>
</reference>
<evidence type="ECO:0000313" key="2">
    <source>
        <dbReference type="EMBL" id="KAG8061496.1"/>
    </source>
</evidence>
<dbReference type="EMBL" id="JAAALK010000286">
    <property type="protein sequence ID" value="KAG8061496.1"/>
    <property type="molecule type" value="Genomic_DNA"/>
</dbReference>
<sequence length="315" mass="33124">MNTIPPLPRLAAATARTPPPRHPPASPASARLPDLPPPPPPPRPPATSTRLPGLPDLPPPPPPPPASTRLPDLPPPPPSPRPPAASTRLPGLPDLPPPPPASPNSRRLRPPPRPPAASAASAVTLFSSGHDAVAAKAALQDLVFDLETKAALHTEMAKKNLFVKRGVGTDANAMDQSKRLRTGGDYTHSPYAPVQDCRRDVKVSIFRFSAGNSLIRGIKRGKTPPIGFDGTGKRLSPAVASIKNVVTKTSADKWGSTLSFANSLFGLNYEFARMEDIILAPEPRTRDRGGDKGGLGVLEDGGEEGDPMALTQPTP</sequence>
<gene>
    <name evidence="2" type="ORF">GUJ93_ZPchr0003g17121</name>
</gene>
<feature type="region of interest" description="Disordered" evidence="1">
    <location>
        <begin position="282"/>
        <end position="315"/>
    </location>
</feature>
<dbReference type="Proteomes" id="UP000729402">
    <property type="component" value="Unassembled WGS sequence"/>
</dbReference>
<proteinExistence type="predicted"/>
<feature type="compositionally biased region" description="Pro residues" evidence="1">
    <location>
        <begin position="93"/>
        <end position="102"/>
    </location>
</feature>
<dbReference type="AlphaFoldDB" id="A0A8J5RWM8"/>